<dbReference type="AlphaFoldDB" id="A0A9Q0MDK6"/>
<dbReference type="OrthoDB" id="6503851at2759"/>
<proteinExistence type="inferred from homology"/>
<dbReference type="GO" id="GO:0006361">
    <property type="term" value="P:transcription initiation at RNA polymerase I promoter"/>
    <property type="evidence" value="ECO:0007669"/>
    <property type="project" value="InterPro"/>
</dbReference>
<sequence length="618" mass="71700">MEQFAPRKSMIFSFSDIFDESDRKKCLIKFESLIRHLNQNEQLSNASCCQSGGRCHDINQLVITVIDNLLKLSVNSDLKFEQLLYTIPWTQYLFSHGPDFNRLKCEIFSKLLIEYVQIFPNKSDKFLSNFLFILRGNNLLYDDEIMISDVEIEVFSQIRSTIQLLLGKVGNFELSLKNSLKKRYPFYHNSCVHEFICYIYNLIHISELLSLESSYEIIEFIFSNLLQIDVKEFYDELIDHVNKENIMFDFEDLSSTQPVTTTIQTETAEESIKKLKVLNSTFKLLFDYIDSKLDDEENSKAKTLFEIFTSIFFQRMLAANSLHLQYLVFYLCGRSRIYCDTLVNDLWTIATDSSNLLQIREGSFSYLMTLFFNARFIPISTIYSFLKILVQWLNSYLDLKMQSPPSTDIFSDNDVMYFINCIGCCQMFCTFHQDMERLQIECLKNLDLKRALMNTQYNPLQYFNSDLLTQFLSLATHYRIGYFSVHQIRPRTLNRISSTYIDNPPTFGKIKLPNVKSRIGPYLRDIESVYEIFNDQLCKANSTKFNHSLAHRRTTSSSSKMSISLNGSTSFNKSIAMMATSPTTNTSDDGIISSPNGNVTPNSSLIMSKMLSDIETME</sequence>
<dbReference type="GO" id="GO:0001181">
    <property type="term" value="F:RNA polymerase I general transcription initiation factor activity"/>
    <property type="evidence" value="ECO:0007669"/>
    <property type="project" value="InterPro"/>
</dbReference>
<dbReference type="OMA" id="KENIMFD"/>
<dbReference type="EMBL" id="JAPWDV010000001">
    <property type="protein sequence ID" value="KAJ6223168.1"/>
    <property type="molecule type" value="Genomic_DNA"/>
</dbReference>
<comment type="caution">
    <text evidence="2">The sequence shown here is derived from an EMBL/GenBank/DDBJ whole genome shotgun (WGS) entry which is preliminary data.</text>
</comment>
<evidence type="ECO:0000313" key="2">
    <source>
        <dbReference type="EMBL" id="KAJ6223168.1"/>
    </source>
</evidence>
<dbReference type="InterPro" id="IPR007991">
    <property type="entry name" value="RNA_pol_I_trans_ini_fac_RRN3"/>
</dbReference>
<organism evidence="2 3">
    <name type="scientific">Blomia tropicalis</name>
    <name type="common">Mite</name>
    <dbReference type="NCBI Taxonomy" id="40697"/>
    <lineage>
        <taxon>Eukaryota</taxon>
        <taxon>Metazoa</taxon>
        <taxon>Ecdysozoa</taxon>
        <taxon>Arthropoda</taxon>
        <taxon>Chelicerata</taxon>
        <taxon>Arachnida</taxon>
        <taxon>Acari</taxon>
        <taxon>Acariformes</taxon>
        <taxon>Sarcoptiformes</taxon>
        <taxon>Astigmata</taxon>
        <taxon>Glycyphagoidea</taxon>
        <taxon>Echimyopodidae</taxon>
        <taxon>Blomia</taxon>
    </lineage>
</organism>
<dbReference type="PANTHER" id="PTHR12790:SF0">
    <property type="entry name" value="RNA POLYMERASE I-SPECIFIC TRANSCRIPTION INITIATION FACTOR RRN3-RELATED"/>
    <property type="match status" value="1"/>
</dbReference>
<dbReference type="PANTHER" id="PTHR12790">
    <property type="entry name" value="TRANSCRIPTION INITIATION FACTOR IA RRN3"/>
    <property type="match status" value="1"/>
</dbReference>
<evidence type="ECO:0000256" key="1">
    <source>
        <dbReference type="ARBA" id="ARBA00010098"/>
    </source>
</evidence>
<dbReference type="Proteomes" id="UP001142055">
    <property type="component" value="Chromosome 1"/>
</dbReference>
<dbReference type="GO" id="GO:0005634">
    <property type="term" value="C:nucleus"/>
    <property type="evidence" value="ECO:0007669"/>
    <property type="project" value="TreeGrafter"/>
</dbReference>
<reference evidence="2" key="1">
    <citation type="submission" date="2022-12" db="EMBL/GenBank/DDBJ databases">
        <title>Genome assemblies of Blomia tropicalis.</title>
        <authorList>
            <person name="Cui Y."/>
        </authorList>
    </citation>
    <scope>NUCLEOTIDE SEQUENCE</scope>
    <source>
        <tissue evidence="2">Adult mites</tissue>
    </source>
</reference>
<accession>A0A9Q0MDK6</accession>
<keyword evidence="3" id="KW-1185">Reference proteome</keyword>
<protein>
    <submittedName>
        <fullName evidence="2">Uncharacterized protein</fullName>
    </submittedName>
</protein>
<dbReference type="Pfam" id="PF05327">
    <property type="entry name" value="RRN3"/>
    <property type="match status" value="1"/>
</dbReference>
<comment type="similarity">
    <text evidence="1">Belongs to the RRN3 family.</text>
</comment>
<evidence type="ECO:0000313" key="3">
    <source>
        <dbReference type="Proteomes" id="UP001142055"/>
    </source>
</evidence>
<gene>
    <name evidence="2" type="ORF">RDWZM_001713</name>
</gene>
<dbReference type="GO" id="GO:0001042">
    <property type="term" value="F:RNA polymerase I core binding"/>
    <property type="evidence" value="ECO:0007669"/>
    <property type="project" value="TreeGrafter"/>
</dbReference>
<name>A0A9Q0MDK6_BLOTA</name>